<dbReference type="SUPFAM" id="SSF52540">
    <property type="entry name" value="P-loop containing nucleoside triphosphate hydrolases"/>
    <property type="match status" value="1"/>
</dbReference>
<gene>
    <name evidence="2" type="ORF">HWQ67_18660</name>
</gene>
<sequence>MEPKLLSLKRRKAEPLTELANEWWIGKTGTGKSRTLSREYPGAFDKPLNKWWDGYQDEEVVYIEEWSPKNECTASNLKRWADYNPFSGQVKNGTLKSIRPKKIIVLSNYTIRDCFPDPRDYEPMERRFKYRYFPLGAVVQDKEPEPAFHLDYNPPA</sequence>
<reference evidence="2 3" key="1">
    <citation type="journal article" date="2020" name="J Geophys Res Biogeosci">
        <title>Magnetotaxis as an Adaptation to Enable Bacterial Shuttling of Microbial Sulfur and Sulfur Cycling Across Aquatic Oxic#Anoxic Interfaces.</title>
        <authorList>
            <person name="Li J."/>
            <person name="Liu P."/>
            <person name="Wang J."/>
            <person name="Roberts A.P."/>
            <person name="Pan Y."/>
        </authorList>
    </citation>
    <scope>NUCLEOTIDE SEQUENCE [LARGE SCALE GENOMIC DNA]</scope>
    <source>
        <strain evidence="2 3">MYR-1_YQ</strain>
    </source>
</reference>
<feature type="domain" description="Helicase superfamily 3 single-stranded DNA/RNA virus" evidence="1">
    <location>
        <begin position="23"/>
        <end position="108"/>
    </location>
</feature>
<evidence type="ECO:0000313" key="3">
    <source>
        <dbReference type="Proteomes" id="UP001196980"/>
    </source>
</evidence>
<dbReference type="Proteomes" id="UP001196980">
    <property type="component" value="Unassembled WGS sequence"/>
</dbReference>
<dbReference type="Pfam" id="PF00910">
    <property type="entry name" value="RNA_helicase"/>
    <property type="match status" value="1"/>
</dbReference>
<accession>A0ABS6S521</accession>
<evidence type="ECO:0000259" key="1">
    <source>
        <dbReference type="Pfam" id="PF00910"/>
    </source>
</evidence>
<organism evidence="2 3">
    <name type="scientific">Candidatus Magnetobacterium casense</name>
    <dbReference type="NCBI Taxonomy" id="1455061"/>
    <lineage>
        <taxon>Bacteria</taxon>
        <taxon>Pseudomonadati</taxon>
        <taxon>Nitrospirota</taxon>
        <taxon>Thermodesulfovibrionia</taxon>
        <taxon>Thermodesulfovibrionales</taxon>
        <taxon>Candidatus Magnetobacteriaceae</taxon>
        <taxon>Candidatus Magnetobacterium</taxon>
    </lineage>
</organism>
<proteinExistence type="predicted"/>
<dbReference type="InterPro" id="IPR027417">
    <property type="entry name" value="P-loop_NTPase"/>
</dbReference>
<protein>
    <recommendedName>
        <fullName evidence="1">Helicase superfamily 3 single-stranded DNA/RNA virus domain-containing protein</fullName>
    </recommendedName>
</protein>
<dbReference type="EMBL" id="JABXWD010000684">
    <property type="protein sequence ID" value="MBV6343593.1"/>
    <property type="molecule type" value="Genomic_DNA"/>
</dbReference>
<comment type="caution">
    <text evidence="2">The sequence shown here is derived from an EMBL/GenBank/DDBJ whole genome shotgun (WGS) entry which is preliminary data.</text>
</comment>
<evidence type="ECO:0000313" key="2">
    <source>
        <dbReference type="EMBL" id="MBV6343593.1"/>
    </source>
</evidence>
<keyword evidence="3" id="KW-1185">Reference proteome</keyword>
<dbReference type="InterPro" id="IPR000605">
    <property type="entry name" value="Helicase_SF3_ssDNA/RNA_vir"/>
</dbReference>
<dbReference type="Gene3D" id="3.40.50.300">
    <property type="entry name" value="P-loop containing nucleotide triphosphate hydrolases"/>
    <property type="match status" value="1"/>
</dbReference>
<name>A0ABS6S521_9BACT</name>